<dbReference type="Pfam" id="PF07209">
    <property type="entry name" value="DUF1415"/>
    <property type="match status" value="1"/>
</dbReference>
<dbReference type="AlphaFoldDB" id="A0AAW7X2L3"/>
<sequence>MEDSTQAVVNSVKQWLANVVIGLNLCPFAGKPTAEGKVRFSVSSAVDEEQLINELKAELELLDAKPEVETTLLILPSYLDDFYEYNNFLDWVDGLLQKYKWEGVYQVASFHPKYCFAGAHPDDAENLTNRSPYPILHIIREASLEAVLAHYPNPDEIPERNIDTVEGLSAEQTRALFPYLFSR</sequence>
<dbReference type="RefSeq" id="WP_303491414.1">
    <property type="nucleotide sequence ID" value="NZ_JAUOPB010000003.1"/>
</dbReference>
<proteinExistence type="predicted"/>
<evidence type="ECO:0000313" key="1">
    <source>
        <dbReference type="EMBL" id="MDO6421772.1"/>
    </source>
</evidence>
<protein>
    <submittedName>
        <fullName evidence="1">DUF1415 domain-containing protein</fullName>
    </submittedName>
</protein>
<evidence type="ECO:0000313" key="2">
    <source>
        <dbReference type="Proteomes" id="UP001169760"/>
    </source>
</evidence>
<accession>A0AAW7X2L3</accession>
<reference evidence="1" key="1">
    <citation type="submission" date="2023-07" db="EMBL/GenBank/DDBJ databases">
        <title>Genome content predicts the carbon catabolic preferences of heterotrophic bacteria.</title>
        <authorList>
            <person name="Gralka M."/>
        </authorList>
    </citation>
    <scope>NUCLEOTIDE SEQUENCE</scope>
    <source>
        <strain evidence="1">I3M17_2</strain>
    </source>
</reference>
<gene>
    <name evidence="1" type="ORF">Q4521_04755</name>
</gene>
<dbReference type="Proteomes" id="UP001169760">
    <property type="component" value="Unassembled WGS sequence"/>
</dbReference>
<dbReference type="EMBL" id="JAUOPB010000003">
    <property type="protein sequence ID" value="MDO6421772.1"/>
    <property type="molecule type" value="Genomic_DNA"/>
</dbReference>
<name>A0AAW7X2L3_9GAMM</name>
<organism evidence="1 2">
    <name type="scientific">Saccharophagus degradans</name>
    <dbReference type="NCBI Taxonomy" id="86304"/>
    <lineage>
        <taxon>Bacteria</taxon>
        <taxon>Pseudomonadati</taxon>
        <taxon>Pseudomonadota</taxon>
        <taxon>Gammaproteobacteria</taxon>
        <taxon>Cellvibrionales</taxon>
        <taxon>Cellvibrionaceae</taxon>
        <taxon>Saccharophagus</taxon>
    </lineage>
</organism>
<dbReference type="InterPro" id="IPR009858">
    <property type="entry name" value="DUF1415"/>
</dbReference>
<comment type="caution">
    <text evidence="1">The sequence shown here is derived from an EMBL/GenBank/DDBJ whole genome shotgun (WGS) entry which is preliminary data.</text>
</comment>